<accession>A0ABP7L1V5</accession>
<dbReference type="PANTHER" id="PTHR45641:SF19">
    <property type="entry name" value="NEPHROCYSTIN-3"/>
    <property type="match status" value="1"/>
</dbReference>
<evidence type="ECO:0000259" key="4">
    <source>
        <dbReference type="PROSITE" id="PS50104"/>
    </source>
</evidence>
<evidence type="ECO:0000256" key="3">
    <source>
        <dbReference type="SAM" id="Phobius"/>
    </source>
</evidence>
<evidence type="ECO:0000313" key="6">
    <source>
        <dbReference type="Proteomes" id="UP001500827"/>
    </source>
</evidence>
<dbReference type="InterPro" id="IPR000157">
    <property type="entry name" value="TIR_dom"/>
</dbReference>
<keyword evidence="6" id="KW-1185">Reference proteome</keyword>
<evidence type="ECO:0000313" key="5">
    <source>
        <dbReference type="EMBL" id="GAA3892332.1"/>
    </source>
</evidence>
<keyword evidence="1" id="KW-0677">Repeat</keyword>
<reference evidence="6" key="1">
    <citation type="journal article" date="2019" name="Int. J. Syst. Evol. Microbiol.">
        <title>The Global Catalogue of Microorganisms (GCM) 10K type strain sequencing project: providing services to taxonomists for standard genome sequencing and annotation.</title>
        <authorList>
            <consortium name="The Broad Institute Genomics Platform"/>
            <consortium name="The Broad Institute Genome Sequencing Center for Infectious Disease"/>
            <person name="Wu L."/>
            <person name="Ma J."/>
        </authorList>
    </citation>
    <scope>NUCLEOTIDE SEQUENCE [LARGE SCALE GENOMIC DNA]</scope>
    <source>
        <strain evidence="6">JCM 17543</strain>
    </source>
</reference>
<dbReference type="Gene3D" id="3.40.50.10140">
    <property type="entry name" value="Toll/interleukin-1 receptor homology (TIR) domain"/>
    <property type="match status" value="1"/>
</dbReference>
<name>A0ABP7L1V5_9SPHN</name>
<organism evidence="5 6">
    <name type="scientific">Sphingomonas limnosediminicola</name>
    <dbReference type="NCBI Taxonomy" id="940133"/>
    <lineage>
        <taxon>Bacteria</taxon>
        <taxon>Pseudomonadati</taxon>
        <taxon>Pseudomonadota</taxon>
        <taxon>Alphaproteobacteria</taxon>
        <taxon>Sphingomonadales</taxon>
        <taxon>Sphingomonadaceae</taxon>
        <taxon>Sphingomonas</taxon>
    </lineage>
</organism>
<dbReference type="InterPro" id="IPR035897">
    <property type="entry name" value="Toll_tir_struct_dom_sf"/>
</dbReference>
<dbReference type="InterPro" id="IPR011990">
    <property type="entry name" value="TPR-like_helical_dom_sf"/>
</dbReference>
<dbReference type="Pfam" id="PF13676">
    <property type="entry name" value="TIR_2"/>
    <property type="match status" value="1"/>
</dbReference>
<dbReference type="Proteomes" id="UP001500827">
    <property type="component" value="Unassembled WGS sequence"/>
</dbReference>
<dbReference type="RefSeq" id="WP_344698527.1">
    <property type="nucleotide sequence ID" value="NZ_BAABBM010000001.1"/>
</dbReference>
<feature type="domain" description="TIR" evidence="4">
    <location>
        <begin position="1"/>
        <end position="160"/>
    </location>
</feature>
<dbReference type="PROSITE" id="PS50104">
    <property type="entry name" value="TIR"/>
    <property type="match status" value="1"/>
</dbReference>
<evidence type="ECO:0000256" key="1">
    <source>
        <dbReference type="ARBA" id="ARBA00022737"/>
    </source>
</evidence>
<keyword evidence="3" id="KW-0472">Membrane</keyword>
<proteinExistence type="predicted"/>
<evidence type="ECO:0000256" key="2">
    <source>
        <dbReference type="ARBA" id="ARBA00022803"/>
    </source>
</evidence>
<sequence>MRYSTFISYNHKDRRWAQWIHRELERYRLPKALIGRSSPVGVLDRRLPPVFQDREELAASTNLASSVQEALRQSHTLIVICSSNGAKSKWVNEEVRQFAALGRRDRIQCLIVPEADPRGEPPPEVDILPPALLELGDEPLAADARKTGDGKRAAFLKLVAGIIDVRYDDLRQREHARRQRQLLMLATAASAGFIVMAGLTIFAFVSRADAVRQRDVARQQTLAAQRTTDFVKGLFQVSDPSEAKGRSITALEVLDRGAREIQGQLANEPDVKAELISTLSEVYTGLGSYRRADSLIRAALSLPVTRDETRARQIGVFAASQALQANYDAAVSNFNIALRKIEKPAELQDPSLYSRLLIGKAEALAALDRYDEALAASKTALKWDGEREGFNSENVARDFEAIGLTSQYARDLAASRTSYEKALAIRLAVNGRLHPIVSQDLNDVGTAAYLQRDTAAAERFWRSALAIDEQILGPNHPDLGNLLNNLGRVSLEQRKYAQAAALLTRSEQLYLSQRNDTHDDLAFVFSNLALAKDGLGATREAEDLFGRALRAAEVHNNRLIAPIMVDLADLRCRRHDFKTALSDLAKAAPLMKKQYPTDPWRMAWVGNTRGACLLAQGNPAGRALIRASSPLVLDRWKKDTDYGAKAEARLQNAI</sequence>
<keyword evidence="3" id="KW-1133">Transmembrane helix</keyword>
<comment type="caution">
    <text evidence="5">The sequence shown here is derived from an EMBL/GenBank/DDBJ whole genome shotgun (WGS) entry which is preliminary data.</text>
</comment>
<dbReference type="Gene3D" id="1.25.40.10">
    <property type="entry name" value="Tetratricopeptide repeat domain"/>
    <property type="match status" value="2"/>
</dbReference>
<dbReference type="SUPFAM" id="SSF52200">
    <property type="entry name" value="Toll/Interleukin receptor TIR domain"/>
    <property type="match status" value="1"/>
</dbReference>
<gene>
    <name evidence="5" type="ORF">GCM10022276_09380</name>
</gene>
<protein>
    <recommendedName>
        <fullName evidence="4">TIR domain-containing protein</fullName>
    </recommendedName>
</protein>
<keyword evidence="2" id="KW-0802">TPR repeat</keyword>
<dbReference type="SMART" id="SM00028">
    <property type="entry name" value="TPR"/>
    <property type="match status" value="5"/>
</dbReference>
<keyword evidence="3" id="KW-0812">Transmembrane</keyword>
<dbReference type="PANTHER" id="PTHR45641">
    <property type="entry name" value="TETRATRICOPEPTIDE REPEAT PROTEIN (AFU_ORTHOLOGUE AFUA_6G03870)"/>
    <property type="match status" value="1"/>
</dbReference>
<feature type="transmembrane region" description="Helical" evidence="3">
    <location>
        <begin position="182"/>
        <end position="205"/>
    </location>
</feature>
<dbReference type="Pfam" id="PF13424">
    <property type="entry name" value="TPR_12"/>
    <property type="match status" value="1"/>
</dbReference>
<dbReference type="EMBL" id="BAABBM010000001">
    <property type="protein sequence ID" value="GAA3892332.1"/>
    <property type="molecule type" value="Genomic_DNA"/>
</dbReference>
<dbReference type="InterPro" id="IPR019734">
    <property type="entry name" value="TPR_rpt"/>
</dbReference>
<dbReference type="SUPFAM" id="SSF48452">
    <property type="entry name" value="TPR-like"/>
    <property type="match status" value="2"/>
</dbReference>